<proteinExistence type="predicted"/>
<dbReference type="Gene3D" id="1.20.1270.280">
    <property type="match status" value="1"/>
</dbReference>
<feature type="domain" description="Dynein heavy chain C-terminal" evidence="1">
    <location>
        <begin position="1"/>
        <end position="102"/>
    </location>
</feature>
<dbReference type="Pfam" id="PF18199">
    <property type="entry name" value="Dynein_C"/>
    <property type="match status" value="1"/>
</dbReference>
<evidence type="ECO:0000313" key="3">
    <source>
        <dbReference type="Proteomes" id="UP000242450"/>
    </source>
</evidence>
<dbReference type="InterPro" id="IPR041228">
    <property type="entry name" value="Dynein_C"/>
</dbReference>
<gene>
    <name evidence="2" type="ORF">Celaphus_00000391</name>
</gene>
<dbReference type="InterPro" id="IPR026983">
    <property type="entry name" value="DHC"/>
</dbReference>
<feature type="non-terminal residue" evidence="2">
    <location>
        <position position="103"/>
    </location>
</feature>
<dbReference type="AlphaFoldDB" id="A0A212D9F3"/>
<dbReference type="GO" id="GO:0007018">
    <property type="term" value="P:microtubule-based movement"/>
    <property type="evidence" value="ECO:0007669"/>
    <property type="project" value="InterPro"/>
</dbReference>
<evidence type="ECO:0000313" key="2">
    <source>
        <dbReference type="EMBL" id="OWK14865.1"/>
    </source>
</evidence>
<dbReference type="GO" id="GO:0051959">
    <property type="term" value="F:dynein light intermediate chain binding"/>
    <property type="evidence" value="ECO:0007669"/>
    <property type="project" value="InterPro"/>
</dbReference>
<dbReference type="GO" id="GO:0045505">
    <property type="term" value="F:dynein intermediate chain binding"/>
    <property type="evidence" value="ECO:0007669"/>
    <property type="project" value="InterPro"/>
</dbReference>
<sequence>MPKVFDLDLVRKHLGQGISPTSVVLLQELERFNKLVIRMARSLAELQRALAGEVGMSSELDDVARSLFLGQIPNIWRKLAPDTLKSLGNWMLYFLRRFNQYTT</sequence>
<protein>
    <recommendedName>
        <fullName evidence="1">Dynein heavy chain C-terminal domain-containing protein</fullName>
    </recommendedName>
</protein>
<dbReference type="OrthoDB" id="447173at2759"/>
<name>A0A212D9F3_CEREH</name>
<accession>A0A212D9F3</accession>
<comment type="caution">
    <text evidence="2">The sequence shown here is derived from an EMBL/GenBank/DDBJ whole genome shotgun (WGS) entry which is preliminary data.</text>
</comment>
<keyword evidence="3" id="KW-1185">Reference proteome</keyword>
<organism evidence="2 3">
    <name type="scientific">Cervus elaphus hippelaphus</name>
    <name type="common">European red deer</name>
    <dbReference type="NCBI Taxonomy" id="46360"/>
    <lineage>
        <taxon>Eukaryota</taxon>
        <taxon>Metazoa</taxon>
        <taxon>Chordata</taxon>
        <taxon>Craniata</taxon>
        <taxon>Vertebrata</taxon>
        <taxon>Euteleostomi</taxon>
        <taxon>Mammalia</taxon>
        <taxon>Eutheria</taxon>
        <taxon>Laurasiatheria</taxon>
        <taxon>Artiodactyla</taxon>
        <taxon>Ruminantia</taxon>
        <taxon>Pecora</taxon>
        <taxon>Cervidae</taxon>
        <taxon>Cervinae</taxon>
        <taxon>Cervus</taxon>
    </lineage>
</organism>
<evidence type="ECO:0000259" key="1">
    <source>
        <dbReference type="Pfam" id="PF18199"/>
    </source>
</evidence>
<dbReference type="Proteomes" id="UP000242450">
    <property type="component" value="Chromosome 5"/>
</dbReference>
<dbReference type="PANTHER" id="PTHR22878">
    <property type="entry name" value="DYNEIN HEAVY CHAIN 6, AXONEMAL-LIKE-RELATED"/>
    <property type="match status" value="1"/>
</dbReference>
<dbReference type="PANTHER" id="PTHR22878:SF63">
    <property type="entry name" value="DYNEIN AXONEMAL HEAVY CHAIN 10"/>
    <property type="match status" value="1"/>
</dbReference>
<reference evidence="2 3" key="1">
    <citation type="journal article" date="2018" name="Mol. Genet. Genomics">
        <title>The red deer Cervus elaphus genome CerEla1.0: sequencing, annotating, genes, and chromosomes.</title>
        <authorList>
            <person name="Bana N.A."/>
            <person name="Nyiri A."/>
            <person name="Nagy J."/>
            <person name="Frank K."/>
            <person name="Nagy T."/>
            <person name="Steger V."/>
            <person name="Schiller M."/>
            <person name="Lakatos P."/>
            <person name="Sugar L."/>
            <person name="Horn P."/>
            <person name="Barta E."/>
            <person name="Orosz L."/>
        </authorList>
    </citation>
    <scope>NUCLEOTIDE SEQUENCE [LARGE SCALE GENOMIC DNA]</scope>
    <source>
        <strain evidence="2">Hungarian</strain>
    </source>
</reference>
<dbReference type="EMBL" id="MKHE01000005">
    <property type="protein sequence ID" value="OWK14865.1"/>
    <property type="molecule type" value="Genomic_DNA"/>
</dbReference>
<dbReference type="GO" id="GO:0030286">
    <property type="term" value="C:dynein complex"/>
    <property type="evidence" value="ECO:0007669"/>
    <property type="project" value="InterPro"/>
</dbReference>